<organism evidence="1 2">
    <name type="scientific">Nyssa sinensis</name>
    <dbReference type="NCBI Taxonomy" id="561372"/>
    <lineage>
        <taxon>Eukaryota</taxon>
        <taxon>Viridiplantae</taxon>
        <taxon>Streptophyta</taxon>
        <taxon>Embryophyta</taxon>
        <taxon>Tracheophyta</taxon>
        <taxon>Spermatophyta</taxon>
        <taxon>Magnoliopsida</taxon>
        <taxon>eudicotyledons</taxon>
        <taxon>Gunneridae</taxon>
        <taxon>Pentapetalae</taxon>
        <taxon>asterids</taxon>
        <taxon>Cornales</taxon>
        <taxon>Nyssaceae</taxon>
        <taxon>Nyssa</taxon>
    </lineage>
</organism>
<protein>
    <submittedName>
        <fullName evidence="1">Uncharacterized protein</fullName>
    </submittedName>
</protein>
<dbReference type="OrthoDB" id="1885878at2759"/>
<evidence type="ECO:0000313" key="2">
    <source>
        <dbReference type="Proteomes" id="UP000325577"/>
    </source>
</evidence>
<dbReference type="PANTHER" id="PTHR36743">
    <property type="entry name" value="OS04G0495300 PROTEIN"/>
    <property type="match status" value="1"/>
</dbReference>
<dbReference type="AlphaFoldDB" id="A0A5J5A852"/>
<accession>A0A5J5A852</accession>
<sequence>MGLSASKRVSRTFQESPDFNSACESVYEECLSLTQHAFPGVRPYQLLNASDRLHHSLSTGHALIIKWVPTPPTRYQVDKALQVVTRHSPDEEETILGRAEFKGFALELFTEAVVSNAGKAVLRRVPIGIAGIAGIGVVTRSGKDLVGTAIGVYAIGVATSIYLSLAGGICITGC</sequence>
<dbReference type="Proteomes" id="UP000325577">
    <property type="component" value="Linkage Group LG21"/>
</dbReference>
<evidence type="ECO:0000313" key="1">
    <source>
        <dbReference type="EMBL" id="KAA8527265.1"/>
    </source>
</evidence>
<name>A0A5J5A852_9ASTE</name>
<dbReference type="PANTHER" id="PTHR36743:SF1">
    <property type="entry name" value="OS04G0495300 PROTEIN"/>
    <property type="match status" value="1"/>
</dbReference>
<reference evidence="1 2" key="1">
    <citation type="submission" date="2019-09" db="EMBL/GenBank/DDBJ databases">
        <title>A chromosome-level genome assembly of the Chinese tupelo Nyssa sinensis.</title>
        <authorList>
            <person name="Yang X."/>
            <person name="Kang M."/>
            <person name="Yang Y."/>
            <person name="Xiong H."/>
            <person name="Wang M."/>
            <person name="Zhang Z."/>
            <person name="Wang Z."/>
            <person name="Wu H."/>
            <person name="Ma T."/>
            <person name="Liu J."/>
            <person name="Xi Z."/>
        </authorList>
    </citation>
    <scope>NUCLEOTIDE SEQUENCE [LARGE SCALE GENOMIC DNA]</scope>
    <source>
        <strain evidence="1">J267</strain>
        <tissue evidence="1">Leaf</tissue>
    </source>
</reference>
<dbReference type="EMBL" id="CM018045">
    <property type="protein sequence ID" value="KAA8527265.1"/>
    <property type="molecule type" value="Genomic_DNA"/>
</dbReference>
<gene>
    <name evidence="1" type="ORF">F0562_034638</name>
</gene>
<keyword evidence="2" id="KW-1185">Reference proteome</keyword>
<proteinExistence type="predicted"/>